<reference evidence="1 2" key="1">
    <citation type="journal article" date="2023" name="Sci. Data">
        <title>Genome assembly of the Korean intertidal mud-creeper Batillaria attramentaria.</title>
        <authorList>
            <person name="Patra A.K."/>
            <person name="Ho P.T."/>
            <person name="Jun S."/>
            <person name="Lee S.J."/>
            <person name="Kim Y."/>
            <person name="Won Y.J."/>
        </authorList>
    </citation>
    <scope>NUCLEOTIDE SEQUENCE [LARGE SCALE GENOMIC DNA]</scope>
    <source>
        <strain evidence="1">Wonlab-2016</strain>
    </source>
</reference>
<dbReference type="Proteomes" id="UP001519460">
    <property type="component" value="Unassembled WGS sequence"/>
</dbReference>
<proteinExistence type="predicted"/>
<protein>
    <submittedName>
        <fullName evidence="1">Uncharacterized protein</fullName>
    </submittedName>
</protein>
<accession>A0ABD0JDY9</accession>
<organism evidence="1 2">
    <name type="scientific">Batillaria attramentaria</name>
    <dbReference type="NCBI Taxonomy" id="370345"/>
    <lineage>
        <taxon>Eukaryota</taxon>
        <taxon>Metazoa</taxon>
        <taxon>Spiralia</taxon>
        <taxon>Lophotrochozoa</taxon>
        <taxon>Mollusca</taxon>
        <taxon>Gastropoda</taxon>
        <taxon>Caenogastropoda</taxon>
        <taxon>Sorbeoconcha</taxon>
        <taxon>Cerithioidea</taxon>
        <taxon>Batillariidae</taxon>
        <taxon>Batillaria</taxon>
    </lineage>
</organism>
<gene>
    <name evidence="1" type="ORF">BaRGS_00035777</name>
</gene>
<evidence type="ECO:0000313" key="1">
    <source>
        <dbReference type="EMBL" id="KAK7471614.1"/>
    </source>
</evidence>
<keyword evidence="2" id="KW-1185">Reference proteome</keyword>
<feature type="non-terminal residue" evidence="1">
    <location>
        <position position="55"/>
    </location>
</feature>
<dbReference type="EMBL" id="JACVVK020000486">
    <property type="protein sequence ID" value="KAK7471614.1"/>
    <property type="molecule type" value="Genomic_DNA"/>
</dbReference>
<evidence type="ECO:0000313" key="2">
    <source>
        <dbReference type="Proteomes" id="UP001519460"/>
    </source>
</evidence>
<name>A0ABD0JDY9_9CAEN</name>
<sequence length="55" mass="6318">LPVTSQPAYLEVLSHHPVCFNGLQNLDLEIDQRFSCFCVSTSLYSPEVLSTIWYR</sequence>
<feature type="non-terminal residue" evidence="1">
    <location>
        <position position="1"/>
    </location>
</feature>
<dbReference type="AlphaFoldDB" id="A0ABD0JDY9"/>
<comment type="caution">
    <text evidence="1">The sequence shown here is derived from an EMBL/GenBank/DDBJ whole genome shotgun (WGS) entry which is preliminary data.</text>
</comment>